<sequence>MDLETENRIASILLREAAELRRKAEKEGVRAYLEKPNIRHRPNSRFLKATVLGVQQSNKAVETNEMWRVRKKEIELEDERHKGKALEESSSSQMKQNGSSFMKRSLDKRCSSGDEKKVTCASSNKRWYSEDDEGLGDDDIETFLQSRKKRGRGSIGPMMDETGPYLPAENRPFPSCDTRERKVVLGPERPSSLTQGSDIEHGQRIRKDYMKKHRKNDKIPEKKRKRDRH</sequence>
<dbReference type="AlphaFoldDB" id="A0A8S2A4X8"/>
<protein>
    <submittedName>
        <fullName evidence="2">Uncharacterized protein</fullName>
    </submittedName>
</protein>
<proteinExistence type="predicted"/>
<dbReference type="PANTHER" id="PTHR34684:SF1">
    <property type="entry name" value="OS08G0192200 PROTEIN"/>
    <property type="match status" value="1"/>
</dbReference>
<gene>
    <name evidence="2" type="ORF">AARE701A_LOCUS8577</name>
</gene>
<feature type="compositionally biased region" description="Basic residues" evidence="1">
    <location>
        <begin position="209"/>
        <end position="229"/>
    </location>
</feature>
<dbReference type="EMBL" id="LR999453">
    <property type="protein sequence ID" value="CAE5981628.1"/>
    <property type="molecule type" value="Genomic_DNA"/>
</dbReference>
<reference evidence="2" key="1">
    <citation type="submission" date="2021-01" db="EMBL/GenBank/DDBJ databases">
        <authorList>
            <person name="Bezrukov I."/>
        </authorList>
    </citation>
    <scope>NUCLEOTIDE SEQUENCE</scope>
</reference>
<evidence type="ECO:0000313" key="3">
    <source>
        <dbReference type="Proteomes" id="UP000682877"/>
    </source>
</evidence>
<name>A0A8S2A4X8_ARAAE</name>
<dbReference type="Proteomes" id="UP000682877">
    <property type="component" value="Chromosome 3"/>
</dbReference>
<evidence type="ECO:0000256" key="1">
    <source>
        <dbReference type="SAM" id="MobiDB-lite"/>
    </source>
</evidence>
<keyword evidence="3" id="KW-1185">Reference proteome</keyword>
<feature type="compositionally biased region" description="Basic and acidic residues" evidence="1">
    <location>
        <begin position="104"/>
        <end position="118"/>
    </location>
</feature>
<feature type="compositionally biased region" description="Basic and acidic residues" evidence="1">
    <location>
        <begin position="77"/>
        <end position="87"/>
    </location>
</feature>
<dbReference type="PANTHER" id="PTHR34684">
    <property type="entry name" value="OS08G0192200 PROTEIN"/>
    <property type="match status" value="1"/>
</dbReference>
<evidence type="ECO:0000313" key="2">
    <source>
        <dbReference type="EMBL" id="CAE5981628.1"/>
    </source>
</evidence>
<accession>A0A8S2A4X8</accession>
<feature type="compositionally biased region" description="Basic and acidic residues" evidence="1">
    <location>
        <begin position="198"/>
        <end position="208"/>
    </location>
</feature>
<feature type="region of interest" description="Disordered" evidence="1">
    <location>
        <begin position="77"/>
        <end position="229"/>
    </location>
</feature>
<feature type="compositionally biased region" description="Low complexity" evidence="1">
    <location>
        <begin position="89"/>
        <end position="100"/>
    </location>
</feature>
<organism evidence="2 3">
    <name type="scientific">Arabidopsis arenosa</name>
    <name type="common">Sand rock-cress</name>
    <name type="synonym">Cardaminopsis arenosa</name>
    <dbReference type="NCBI Taxonomy" id="38785"/>
    <lineage>
        <taxon>Eukaryota</taxon>
        <taxon>Viridiplantae</taxon>
        <taxon>Streptophyta</taxon>
        <taxon>Embryophyta</taxon>
        <taxon>Tracheophyta</taxon>
        <taxon>Spermatophyta</taxon>
        <taxon>Magnoliopsida</taxon>
        <taxon>eudicotyledons</taxon>
        <taxon>Gunneridae</taxon>
        <taxon>Pentapetalae</taxon>
        <taxon>rosids</taxon>
        <taxon>malvids</taxon>
        <taxon>Brassicales</taxon>
        <taxon>Brassicaceae</taxon>
        <taxon>Camelineae</taxon>
        <taxon>Arabidopsis</taxon>
    </lineage>
</organism>
<feature type="compositionally biased region" description="Acidic residues" evidence="1">
    <location>
        <begin position="130"/>
        <end position="141"/>
    </location>
</feature>